<dbReference type="EMBL" id="BKCJ010005326">
    <property type="protein sequence ID" value="GEU66112.1"/>
    <property type="molecule type" value="Genomic_DNA"/>
</dbReference>
<reference evidence="2" key="1">
    <citation type="journal article" date="2019" name="Sci. Rep.">
        <title>Draft genome of Tanacetum cinerariifolium, the natural source of mosquito coil.</title>
        <authorList>
            <person name="Yamashiro T."/>
            <person name="Shiraishi A."/>
            <person name="Satake H."/>
            <person name="Nakayama K."/>
        </authorList>
    </citation>
    <scope>NUCLEOTIDE SEQUENCE</scope>
</reference>
<proteinExistence type="predicted"/>
<comment type="caution">
    <text evidence="2">The sequence shown here is derived from an EMBL/GenBank/DDBJ whole genome shotgun (WGS) entry which is preliminary data.</text>
</comment>
<name>A0A6L2M0L6_TANCI</name>
<accession>A0A6L2M0L6</accession>
<dbReference type="AlphaFoldDB" id="A0A6L2M0L6"/>
<dbReference type="Pfam" id="PF14223">
    <property type="entry name" value="Retrotran_gag_2"/>
    <property type="match status" value="1"/>
</dbReference>
<evidence type="ECO:0008006" key="3">
    <source>
        <dbReference type="Google" id="ProtNLM"/>
    </source>
</evidence>
<gene>
    <name evidence="2" type="ORF">Tci_038090</name>
</gene>
<evidence type="ECO:0000256" key="1">
    <source>
        <dbReference type="SAM" id="MobiDB-lite"/>
    </source>
</evidence>
<sequence length="288" mass="33216">MDLDYRLRRNTFIGYVVTGSKPLKKRSHLAMQTSLPIQPIEEAIKASNFQRIPPRVQGRSHFTYFLYLIVQIRILNVDTKPNGEALRKFILQGPYKISNIIILSQPITDESPEVLERTPVETFSNISPVHKVYFDAEKEAIHLILTGIRDEIYLTVDACKIAHDIWVAIERLQKGESINKQDVKTSLFWEFGRFTSRDGESIESYYSRLYKLMDKMYQKEVNEIHAKKIAKNANPLARVAAAQQYPNTYYQAPKPHRSYALPAKKSPSTRFHATTRHKGKEIAKPITP</sequence>
<protein>
    <recommendedName>
        <fullName evidence="3">Gag-Pol polyprotein</fullName>
    </recommendedName>
</protein>
<organism evidence="2">
    <name type="scientific">Tanacetum cinerariifolium</name>
    <name type="common">Dalmatian daisy</name>
    <name type="synonym">Chrysanthemum cinerariifolium</name>
    <dbReference type="NCBI Taxonomy" id="118510"/>
    <lineage>
        <taxon>Eukaryota</taxon>
        <taxon>Viridiplantae</taxon>
        <taxon>Streptophyta</taxon>
        <taxon>Embryophyta</taxon>
        <taxon>Tracheophyta</taxon>
        <taxon>Spermatophyta</taxon>
        <taxon>Magnoliopsida</taxon>
        <taxon>eudicotyledons</taxon>
        <taxon>Gunneridae</taxon>
        <taxon>Pentapetalae</taxon>
        <taxon>asterids</taxon>
        <taxon>campanulids</taxon>
        <taxon>Asterales</taxon>
        <taxon>Asteraceae</taxon>
        <taxon>Asteroideae</taxon>
        <taxon>Anthemideae</taxon>
        <taxon>Anthemidinae</taxon>
        <taxon>Tanacetum</taxon>
    </lineage>
</organism>
<evidence type="ECO:0000313" key="2">
    <source>
        <dbReference type="EMBL" id="GEU66112.1"/>
    </source>
</evidence>
<feature type="region of interest" description="Disordered" evidence="1">
    <location>
        <begin position="258"/>
        <end position="288"/>
    </location>
</feature>